<dbReference type="Proteomes" id="UP000294321">
    <property type="component" value="Chromosome"/>
</dbReference>
<dbReference type="CDD" id="cd02440">
    <property type="entry name" value="AdoMet_MTases"/>
    <property type="match status" value="1"/>
</dbReference>
<keyword evidence="1 4" id="KW-0489">Methyltransferase</keyword>
<dbReference type="EMBL" id="CP034726">
    <property type="protein sequence ID" value="QBP18838.1"/>
    <property type="molecule type" value="Genomic_DNA"/>
</dbReference>
<organism evidence="4 5">
    <name type="scientific">Acetilactobacillus jinshanensis</name>
    <dbReference type="NCBI Taxonomy" id="1720083"/>
    <lineage>
        <taxon>Bacteria</taxon>
        <taxon>Bacillati</taxon>
        <taxon>Bacillota</taxon>
        <taxon>Bacilli</taxon>
        <taxon>Lactobacillales</taxon>
        <taxon>Lactobacillaceae</taxon>
        <taxon>Acetilactobacillus</taxon>
    </lineage>
</organism>
<dbReference type="GO" id="GO:0008757">
    <property type="term" value="F:S-adenosylmethionine-dependent methyltransferase activity"/>
    <property type="evidence" value="ECO:0007669"/>
    <property type="project" value="InterPro"/>
</dbReference>
<sequence length="201" mass="22647">MAEYYYSKNPHVHHQIRKWTFKLLGNDLQFESDNGVFSKYTVDYGSRVIIKYTDVNKMPQGDILDLGCGYGPIGIALAKANPDRKFLLTDVNNLALDLARKNVKLNHLNNVKVASSDIYQNIDQKFAGIVTNPPIRAGKKVVMTILTKAKDHLLPNGTLTAVVRRKQGEPSAKRAMTKTYGNCQIVKRDKGYYILESIFRG</sequence>
<dbReference type="SUPFAM" id="SSF53335">
    <property type="entry name" value="S-adenosyl-L-methionine-dependent methyltransferases"/>
    <property type="match status" value="1"/>
</dbReference>
<dbReference type="PANTHER" id="PTHR47816">
    <property type="entry name" value="RIBOSOMAL RNA SMALL SUBUNIT METHYLTRANSFERASE C"/>
    <property type="match status" value="1"/>
</dbReference>
<accession>A0A4P6ZM93</accession>
<dbReference type="GO" id="GO:0032259">
    <property type="term" value="P:methylation"/>
    <property type="evidence" value="ECO:0007669"/>
    <property type="project" value="UniProtKB-KW"/>
</dbReference>
<name>A0A4P6ZM93_9LACO</name>
<gene>
    <name evidence="4" type="ORF">ELX58_06965</name>
</gene>
<dbReference type="Gene3D" id="3.40.50.150">
    <property type="entry name" value="Vaccinia Virus protein VP39"/>
    <property type="match status" value="1"/>
</dbReference>
<dbReference type="InterPro" id="IPR029063">
    <property type="entry name" value="SAM-dependent_MTases_sf"/>
</dbReference>
<feature type="domain" description="Methyltransferase small" evidence="3">
    <location>
        <begin position="28"/>
        <end position="195"/>
    </location>
</feature>
<evidence type="ECO:0000259" key="3">
    <source>
        <dbReference type="Pfam" id="PF05175"/>
    </source>
</evidence>
<dbReference type="KEGG" id="lji:ELX58_06965"/>
<evidence type="ECO:0000313" key="4">
    <source>
        <dbReference type="EMBL" id="QBP18838.1"/>
    </source>
</evidence>
<evidence type="ECO:0000313" key="5">
    <source>
        <dbReference type="Proteomes" id="UP000294321"/>
    </source>
</evidence>
<dbReference type="OrthoDB" id="9764961at2"/>
<dbReference type="InterPro" id="IPR046977">
    <property type="entry name" value="RsmC/RlmG"/>
</dbReference>
<reference evidence="5" key="1">
    <citation type="submission" date="2018-12" db="EMBL/GenBank/DDBJ databases">
        <title>A new species of lactobacillus.</title>
        <authorList>
            <person name="Jian Y."/>
            <person name="Xin L."/>
            <person name="Hong Z.J."/>
            <person name="Ming L.Z."/>
            <person name="Hong X.Z."/>
        </authorList>
    </citation>
    <scope>NUCLEOTIDE SEQUENCE [LARGE SCALE GENOMIC DNA]</scope>
    <source>
        <strain evidence="5">HSLZ-75</strain>
    </source>
</reference>
<dbReference type="InterPro" id="IPR007848">
    <property type="entry name" value="Small_mtfrase_dom"/>
</dbReference>
<dbReference type="RefSeq" id="WP_133442396.1">
    <property type="nucleotide sequence ID" value="NZ_CP034726.1"/>
</dbReference>
<dbReference type="PANTHER" id="PTHR47816:SF4">
    <property type="entry name" value="RIBOSOMAL RNA SMALL SUBUNIT METHYLTRANSFERASE C"/>
    <property type="match status" value="1"/>
</dbReference>
<evidence type="ECO:0000256" key="1">
    <source>
        <dbReference type="ARBA" id="ARBA00022603"/>
    </source>
</evidence>
<dbReference type="Pfam" id="PF05175">
    <property type="entry name" value="MTS"/>
    <property type="match status" value="1"/>
</dbReference>
<evidence type="ECO:0000256" key="2">
    <source>
        <dbReference type="ARBA" id="ARBA00022679"/>
    </source>
</evidence>
<proteinExistence type="predicted"/>
<keyword evidence="2 4" id="KW-0808">Transferase</keyword>
<dbReference type="AlphaFoldDB" id="A0A4P6ZM93"/>
<keyword evidence="5" id="KW-1185">Reference proteome</keyword>
<protein>
    <submittedName>
        <fullName evidence="4">Class I SAM-dependent methyltransferase</fullName>
    </submittedName>
</protein>